<dbReference type="PANTHER" id="PTHR34700:SF4">
    <property type="entry name" value="PHAGE-LIKE ELEMENT PBSX PROTEIN XKDP"/>
    <property type="match status" value="1"/>
</dbReference>
<reference evidence="3" key="1">
    <citation type="submission" date="2022-11" db="EMBL/GenBank/DDBJ databases">
        <authorList>
            <person name="Somphong A."/>
            <person name="Phongsopitanun W."/>
        </authorList>
    </citation>
    <scope>NUCLEOTIDE SEQUENCE</scope>
    <source>
        <strain evidence="3">Pm04-4</strain>
    </source>
</reference>
<dbReference type="Gene3D" id="1.10.640.10">
    <property type="entry name" value="Haem peroxidase domain superfamily, animal type"/>
    <property type="match status" value="1"/>
</dbReference>
<keyword evidence="4" id="KW-1185">Reference proteome</keyword>
<dbReference type="InterPro" id="IPR010255">
    <property type="entry name" value="Haem_peroxidase_sf"/>
</dbReference>
<dbReference type="InterPro" id="IPR019791">
    <property type="entry name" value="Haem_peroxidase_animal"/>
</dbReference>
<comment type="caution">
    <text evidence="3">The sequence shown here is derived from an EMBL/GenBank/DDBJ whole genome shotgun (WGS) entry which is preliminary data.</text>
</comment>
<dbReference type="InterPro" id="IPR036779">
    <property type="entry name" value="LysM_dom_sf"/>
</dbReference>
<dbReference type="InterPro" id="IPR018392">
    <property type="entry name" value="LysM"/>
</dbReference>
<dbReference type="CDD" id="cd00118">
    <property type="entry name" value="LysM"/>
    <property type="match status" value="2"/>
</dbReference>
<evidence type="ECO:0000313" key="4">
    <source>
        <dbReference type="Proteomes" id="UP001151002"/>
    </source>
</evidence>
<dbReference type="Gene3D" id="3.10.350.10">
    <property type="entry name" value="LysM domain"/>
    <property type="match status" value="2"/>
</dbReference>
<feature type="compositionally biased region" description="Basic and acidic residues" evidence="1">
    <location>
        <begin position="180"/>
        <end position="195"/>
    </location>
</feature>
<dbReference type="CDD" id="cd09819">
    <property type="entry name" value="An_peroxidase_bacterial_1"/>
    <property type="match status" value="1"/>
</dbReference>
<feature type="region of interest" description="Disordered" evidence="1">
    <location>
        <begin position="155"/>
        <end position="204"/>
    </location>
</feature>
<dbReference type="InterPro" id="IPR052196">
    <property type="entry name" value="Bact_Kbp"/>
</dbReference>
<evidence type="ECO:0000313" key="3">
    <source>
        <dbReference type="EMBL" id="MCY1145477.1"/>
    </source>
</evidence>
<evidence type="ECO:0000256" key="1">
    <source>
        <dbReference type="SAM" id="MobiDB-lite"/>
    </source>
</evidence>
<dbReference type="Proteomes" id="UP001151002">
    <property type="component" value="Unassembled WGS sequence"/>
</dbReference>
<dbReference type="RefSeq" id="WP_267570097.1">
    <property type="nucleotide sequence ID" value="NZ_JAPNTZ010000027.1"/>
</dbReference>
<accession>A0ABT4BG05</accession>
<dbReference type="EMBL" id="JAPNTZ010000027">
    <property type="protein sequence ID" value="MCY1145477.1"/>
    <property type="molecule type" value="Genomic_DNA"/>
</dbReference>
<proteinExistence type="predicted"/>
<dbReference type="PANTHER" id="PTHR34700">
    <property type="entry name" value="POTASSIUM BINDING PROTEIN KBP"/>
    <property type="match status" value="1"/>
</dbReference>
<protein>
    <submittedName>
        <fullName evidence="3">LysM peptidoglycan-binding domain-containing protein</fullName>
    </submittedName>
</protein>
<dbReference type="Pfam" id="PF01476">
    <property type="entry name" value="LysM"/>
    <property type="match status" value="2"/>
</dbReference>
<dbReference type="Pfam" id="PF03098">
    <property type="entry name" value="An_peroxidase"/>
    <property type="match status" value="1"/>
</dbReference>
<sequence>MPRLGHGQSITQNDIEAAERGLAQAATRSTAAFSLVRQVEGHSFDFLFPGLQDDEANLLPQTANTPAQLKDLGNAMVDRDVEGEDSNIPAAYTYFGQFVDHDITLEIQQGFGSATMAQLLDPAMTPLNVAAIRNALLNQRTPVLDLDSVYGLPAPRDPADGNKMLVGKVTPTNRTNPPFKRPDSKAGDDFHDLPREPANPGNIEHDRAAVIGDPRNDENTIIGQLHTAFLRAHNALVDQGLSFTDARRVLRQHYQYVVIKDFLKKVADPAVVEDIIANGNRWFDPLSEPSFMPLEFSVAGYRFGHSMVRFAYNFNDNFNLHGGVPATLDFLFTFTALSDNLGGAANATLPENWIIQWEELIGDADGISLARRLDPSLAAFKNDEFQALFQLQDLTGQPEQPDLAARLAVRNLLRGYRLRLPTGQAIAEHIGAQVLTKDEILAAGGEDQRLALEAGGFQFRTPLWYYVLAEAKVLGHGNHLGPVGSTLIAEVLIGLVRRSPDSILAQPGWTPSLPAAKPGQFELADILRLAGVLAGAVPPATHTVVAGDTLFGIAEAKLGDGNRWPQIYALNQALIRDPDRIFAGQVFVLPPREPVGDIPRLYIVQNGDTLSGIAADKLDDGNRWPEIFALNRAILTNPDRIIGGQVLILPAS</sequence>
<dbReference type="SUPFAM" id="SSF54106">
    <property type="entry name" value="LysM domain"/>
    <property type="match status" value="2"/>
</dbReference>
<name>A0ABT4BG05_9ACTN</name>
<organism evidence="3 4">
    <name type="scientific">Paractinoplanes pyxinae</name>
    <dbReference type="NCBI Taxonomy" id="2997416"/>
    <lineage>
        <taxon>Bacteria</taxon>
        <taxon>Bacillati</taxon>
        <taxon>Actinomycetota</taxon>
        <taxon>Actinomycetes</taxon>
        <taxon>Micromonosporales</taxon>
        <taxon>Micromonosporaceae</taxon>
        <taxon>Paractinoplanes</taxon>
    </lineage>
</organism>
<gene>
    <name evidence="3" type="ORF">OWR29_46380</name>
</gene>
<dbReference type="SMART" id="SM00257">
    <property type="entry name" value="LysM"/>
    <property type="match status" value="2"/>
</dbReference>
<dbReference type="PRINTS" id="PR00457">
    <property type="entry name" value="ANPEROXIDASE"/>
</dbReference>
<feature type="domain" description="LysM" evidence="2">
    <location>
        <begin position="540"/>
        <end position="589"/>
    </location>
</feature>
<dbReference type="SUPFAM" id="SSF48113">
    <property type="entry name" value="Heme-dependent peroxidases"/>
    <property type="match status" value="1"/>
</dbReference>
<dbReference type="InterPro" id="IPR037120">
    <property type="entry name" value="Haem_peroxidase_sf_animal"/>
</dbReference>
<feature type="domain" description="LysM" evidence="2">
    <location>
        <begin position="600"/>
        <end position="649"/>
    </location>
</feature>
<evidence type="ECO:0000259" key="2">
    <source>
        <dbReference type="PROSITE" id="PS51782"/>
    </source>
</evidence>
<dbReference type="PROSITE" id="PS51782">
    <property type="entry name" value="LYSM"/>
    <property type="match status" value="2"/>
</dbReference>